<evidence type="ECO:0000313" key="2">
    <source>
        <dbReference type="EMBL" id="GCD37930.1"/>
    </source>
</evidence>
<dbReference type="GeneID" id="95624518"/>
<organism evidence="2 3">
    <name type="scientific">Streptomyces chrestomyceticus JCM 4735</name>
    <dbReference type="NCBI Taxonomy" id="1306181"/>
    <lineage>
        <taxon>Bacteria</taxon>
        <taxon>Bacillati</taxon>
        <taxon>Actinomycetota</taxon>
        <taxon>Actinomycetes</taxon>
        <taxon>Kitasatosporales</taxon>
        <taxon>Streptomycetaceae</taxon>
        <taxon>Streptomyces</taxon>
    </lineage>
</organism>
<protein>
    <submittedName>
        <fullName evidence="2">Uncharacterized protein</fullName>
    </submittedName>
</protein>
<evidence type="ECO:0000256" key="1">
    <source>
        <dbReference type="SAM" id="Coils"/>
    </source>
</evidence>
<sequence>MPTPASQLPPDATTLARRIAALEREVRELRAARRLEAATVGAGGMRVVNGGRLAMDTPPGVRVVDVGAIHDSRFDHPDGTPQQAIWMRREDGTDVFTCFAGIEDATQAWVLWDRQDNAVVADDTVSGTGLARPYLPVQMAPAYQGGWDYWPRTSSTAAQELWIGRIYKQQPRLVVVIRAAMDTSGATGVVDLIVGNTVANSFPVAFAADWFTFGPVDLTSYAHMQQVDVRVRGRRVTGTGTIRASLISAYTVQS</sequence>
<gene>
    <name evidence="2" type="ORF">OEIGOIKO_05740</name>
</gene>
<comment type="caution">
    <text evidence="2">The sequence shown here is derived from an EMBL/GenBank/DDBJ whole genome shotgun (WGS) entry which is preliminary data.</text>
</comment>
<accession>A0A7U9Q109</accession>
<dbReference type="RefSeq" id="WP_125047255.1">
    <property type="nucleotide sequence ID" value="NZ_BHZC01000001.1"/>
</dbReference>
<reference evidence="2 3" key="1">
    <citation type="submission" date="2018-11" db="EMBL/GenBank/DDBJ databases">
        <title>Whole genome sequence of Streptomyces chrestomyceticus NBRC 13444(T).</title>
        <authorList>
            <person name="Komaki H."/>
            <person name="Tamura T."/>
        </authorList>
    </citation>
    <scope>NUCLEOTIDE SEQUENCE [LARGE SCALE GENOMIC DNA]</scope>
    <source>
        <strain evidence="2 3">NBRC 13444</strain>
    </source>
</reference>
<proteinExistence type="predicted"/>
<dbReference type="EMBL" id="BHZC01000001">
    <property type="protein sequence ID" value="GCD37930.1"/>
    <property type="molecule type" value="Genomic_DNA"/>
</dbReference>
<dbReference type="Proteomes" id="UP000287830">
    <property type="component" value="Unassembled WGS sequence"/>
</dbReference>
<dbReference type="OrthoDB" id="3672045at2"/>
<evidence type="ECO:0000313" key="3">
    <source>
        <dbReference type="Proteomes" id="UP000287830"/>
    </source>
</evidence>
<feature type="coiled-coil region" evidence="1">
    <location>
        <begin position="12"/>
        <end position="39"/>
    </location>
</feature>
<name>A0A7U9Q109_9ACTN</name>
<dbReference type="AlphaFoldDB" id="A0A7U9Q109"/>
<keyword evidence="1" id="KW-0175">Coiled coil</keyword>